<feature type="signal peptide" evidence="1">
    <location>
        <begin position="1"/>
        <end position="30"/>
    </location>
</feature>
<dbReference type="EMBL" id="BONJ01000028">
    <property type="protein sequence ID" value="GIG16571.1"/>
    <property type="molecule type" value="Genomic_DNA"/>
</dbReference>
<reference evidence="2" key="1">
    <citation type="submission" date="2021-01" db="EMBL/GenBank/DDBJ databases">
        <title>Whole genome shotgun sequence of Catellatospora methionotrophica NBRC 14553.</title>
        <authorList>
            <person name="Komaki H."/>
            <person name="Tamura T."/>
        </authorList>
    </citation>
    <scope>NUCLEOTIDE SEQUENCE</scope>
    <source>
        <strain evidence="2">NBRC 14553</strain>
    </source>
</reference>
<dbReference type="Proteomes" id="UP000660339">
    <property type="component" value="Unassembled WGS sequence"/>
</dbReference>
<gene>
    <name evidence="2" type="ORF">Cme02nite_49030</name>
</gene>
<sequence>MSALTRRSALGLFTATAGLVAMSPATAAKAACGSIPSTADPAVLSAVYAVATELGASERVLLAGFEAGWVESHMNNLNCGDRDSLGVFQQRPSQGWGTAAQILDVRFASNSFFSRAIPLAAANPSWSPGQVAQGVQRSAFPTRYDEARPVAEQLLAQARATGARQVYEAASNNGWRALAVGGPSGPVTGSATAAISLAGTKIVYSLRGGQVFEAASSTGWNNLWTGISGAQGTALAAVTLNNVKYIYTVVGGYVHEAHSANGWRNLNTGIGGVGTSSISVIALNGVIYIYSIVGGWVHEAHSANGWRNLNTGVPASAVAAIAQGTTKIIYSVNGGAVYEAASNAGWTNRGTGITGVSSATIAATANGAEKLIYTSAGGYIHEASSNTGWRNLNSGVPGSRTAAMAVSGVKYLYSC</sequence>
<proteinExistence type="predicted"/>
<evidence type="ECO:0000256" key="1">
    <source>
        <dbReference type="SAM" id="SignalP"/>
    </source>
</evidence>
<protein>
    <submittedName>
        <fullName evidence="2">Uncharacterized protein</fullName>
    </submittedName>
</protein>
<name>A0A8J3PIN0_9ACTN</name>
<keyword evidence="1" id="KW-0732">Signal</keyword>
<dbReference type="PROSITE" id="PS51318">
    <property type="entry name" value="TAT"/>
    <property type="match status" value="1"/>
</dbReference>
<keyword evidence="3" id="KW-1185">Reference proteome</keyword>
<dbReference type="RefSeq" id="WP_203671618.1">
    <property type="nucleotide sequence ID" value="NZ_BAAATT010000005.1"/>
</dbReference>
<evidence type="ECO:0000313" key="2">
    <source>
        <dbReference type="EMBL" id="GIG16571.1"/>
    </source>
</evidence>
<dbReference type="InterPro" id="IPR006311">
    <property type="entry name" value="TAT_signal"/>
</dbReference>
<dbReference type="AlphaFoldDB" id="A0A8J3PIN0"/>
<feature type="chain" id="PRO_5035255039" evidence="1">
    <location>
        <begin position="31"/>
        <end position="415"/>
    </location>
</feature>
<comment type="caution">
    <text evidence="2">The sequence shown here is derived from an EMBL/GenBank/DDBJ whole genome shotgun (WGS) entry which is preliminary data.</text>
</comment>
<accession>A0A8J3PIN0</accession>
<organism evidence="2 3">
    <name type="scientific">Catellatospora methionotrophica</name>
    <dbReference type="NCBI Taxonomy" id="121620"/>
    <lineage>
        <taxon>Bacteria</taxon>
        <taxon>Bacillati</taxon>
        <taxon>Actinomycetota</taxon>
        <taxon>Actinomycetes</taxon>
        <taxon>Micromonosporales</taxon>
        <taxon>Micromonosporaceae</taxon>
        <taxon>Catellatospora</taxon>
    </lineage>
</organism>
<evidence type="ECO:0000313" key="3">
    <source>
        <dbReference type="Proteomes" id="UP000660339"/>
    </source>
</evidence>